<feature type="compositionally biased region" description="Low complexity" evidence="1">
    <location>
        <begin position="564"/>
        <end position="580"/>
    </location>
</feature>
<feature type="region of interest" description="Disordered" evidence="1">
    <location>
        <begin position="564"/>
        <end position="591"/>
    </location>
</feature>
<dbReference type="EMBL" id="CACVBS010000024">
    <property type="protein sequence ID" value="CAA7259586.1"/>
    <property type="molecule type" value="Genomic_DNA"/>
</dbReference>
<reference evidence="2 3" key="1">
    <citation type="submission" date="2020-01" db="EMBL/GenBank/DDBJ databases">
        <authorList>
            <person name="Gupta K D."/>
        </authorList>
    </citation>
    <scope>NUCLEOTIDE SEQUENCE [LARGE SCALE GENOMIC DNA]</scope>
</reference>
<gene>
    <name evidence="2" type="ORF">AAE3_LOCUS1801</name>
</gene>
<sequence length="759" mass="79889">MPPKVSFTHPLDLERPSKRIYIATPQAERPMSIVGQPHPLPPVPQGLTLAQKLYASSGSNISTPMISSDIQNLSTAPESHPPSRMSMLPTPPPSNSPPVGRQSSFVPSPPPGPPRQSVSVSNRPANQTDYRQRMVPLGVAGSRISTYAANSSIAYASSSSVASSSHVSSMTFSSESHAPHRTQSLQVPPPPPHFPGRTNTYSPGQVTYTSSKPPTVSPRPTPHLTTTARPPANLQVLGHNHFTPPQTASLGSSPSSNHSLSPLSLPNNSPPSSSVLFSQPAPGPSSAPPGTTAFATPPISPPPAPLSPTLSSPISNNSTITPENFHKYSKMGQLGSQAYKIAGGVLAASTGLPLRVLPDPVKLTNSLKAAFSKNNNMVAESDLQAVAHAKPGANYQAIINALVRQQQQYQQQLASQLQMQTAMGMQYQRPPQPAVDYHALIAEIQQLQIAAQTQQASALLAQQQTFSQLHMGAKQHQQHQQAMEALKVQQAAILQQQSVAAQHAQQQVAARLQAIQQQQAAAAAQLQLQLQQQEQQQTYAHKLQAQLQLQQQQAIAQQQAALNTSVGAQQPQRPPAGQQQSLNPNPLHDVLSSIYGSMNQQQQQQNPPPSQSGVSSIYETINTVQQPQNPPPSQSGVTTFLDMYSNMQQQLYQQQQQSMVDMMNAMSLGGTGTPLLGGTDAVGGTATASGGGMSFLDTVAQTINGATSSMADPTGGVGGAINSISQSFSGGTAGVDPSSFTAGQDLGSLGDAIGSAFSS</sequence>
<feature type="region of interest" description="Disordered" evidence="1">
    <location>
        <begin position="172"/>
        <end position="318"/>
    </location>
</feature>
<comment type="caution">
    <text evidence="2">The sequence shown here is derived from an EMBL/GenBank/DDBJ whole genome shotgun (WGS) entry which is preliminary data.</text>
</comment>
<dbReference type="OrthoDB" id="2367685at2759"/>
<dbReference type="Proteomes" id="UP000467700">
    <property type="component" value="Unassembled WGS sequence"/>
</dbReference>
<feature type="compositionally biased region" description="Low complexity" evidence="1">
    <location>
        <begin position="288"/>
        <end position="297"/>
    </location>
</feature>
<feature type="compositionally biased region" description="Polar residues" evidence="1">
    <location>
        <begin position="197"/>
        <end position="214"/>
    </location>
</feature>
<organism evidence="2 3">
    <name type="scientific">Cyclocybe aegerita</name>
    <name type="common">Black poplar mushroom</name>
    <name type="synonym">Agrocybe aegerita</name>
    <dbReference type="NCBI Taxonomy" id="1973307"/>
    <lineage>
        <taxon>Eukaryota</taxon>
        <taxon>Fungi</taxon>
        <taxon>Dikarya</taxon>
        <taxon>Basidiomycota</taxon>
        <taxon>Agaricomycotina</taxon>
        <taxon>Agaricomycetes</taxon>
        <taxon>Agaricomycetidae</taxon>
        <taxon>Agaricales</taxon>
        <taxon>Agaricineae</taxon>
        <taxon>Bolbitiaceae</taxon>
        <taxon>Cyclocybe</taxon>
    </lineage>
</organism>
<feature type="compositionally biased region" description="Low complexity" evidence="1">
    <location>
        <begin position="307"/>
        <end position="318"/>
    </location>
</feature>
<evidence type="ECO:0000313" key="2">
    <source>
        <dbReference type="EMBL" id="CAA7259586.1"/>
    </source>
</evidence>
<evidence type="ECO:0000313" key="3">
    <source>
        <dbReference type="Proteomes" id="UP000467700"/>
    </source>
</evidence>
<name>A0A8S0W6Z0_CYCAE</name>
<keyword evidence="3" id="KW-1185">Reference proteome</keyword>
<accession>A0A8S0W6Z0</accession>
<feature type="region of interest" description="Disordered" evidence="1">
    <location>
        <begin position="70"/>
        <end position="133"/>
    </location>
</feature>
<feature type="compositionally biased region" description="Low complexity" evidence="1">
    <location>
        <begin position="249"/>
        <end position="280"/>
    </location>
</feature>
<proteinExistence type="predicted"/>
<evidence type="ECO:0000256" key="1">
    <source>
        <dbReference type="SAM" id="MobiDB-lite"/>
    </source>
</evidence>
<dbReference type="AlphaFoldDB" id="A0A8S0W6Z0"/>
<protein>
    <submittedName>
        <fullName evidence="2">Uncharacterized protein</fullName>
    </submittedName>
</protein>